<keyword evidence="4" id="KW-1185">Reference proteome</keyword>
<dbReference type="Pfam" id="PF19086">
    <property type="entry name" value="Terpene_syn_C_2"/>
    <property type="match status" value="1"/>
</dbReference>
<protein>
    <recommendedName>
        <fullName evidence="5">Terpene synthase metal-binding domain-containing protein</fullName>
    </recommendedName>
</protein>
<dbReference type="Proteomes" id="UP000593560">
    <property type="component" value="Unassembled WGS sequence"/>
</dbReference>
<organism evidence="3 4">
    <name type="scientific">Gossypium harknessii</name>
    <dbReference type="NCBI Taxonomy" id="34285"/>
    <lineage>
        <taxon>Eukaryota</taxon>
        <taxon>Viridiplantae</taxon>
        <taxon>Streptophyta</taxon>
        <taxon>Embryophyta</taxon>
        <taxon>Tracheophyta</taxon>
        <taxon>Spermatophyta</taxon>
        <taxon>Magnoliopsida</taxon>
        <taxon>eudicotyledons</taxon>
        <taxon>Gunneridae</taxon>
        <taxon>Pentapetalae</taxon>
        <taxon>rosids</taxon>
        <taxon>malvids</taxon>
        <taxon>Malvales</taxon>
        <taxon>Malvaceae</taxon>
        <taxon>Malvoideae</taxon>
        <taxon>Gossypium</taxon>
    </lineage>
</organism>
<proteinExistence type="predicted"/>
<name>A0A7J9HDG7_9ROSI</name>
<dbReference type="GO" id="GO:0010333">
    <property type="term" value="F:terpene synthase activity"/>
    <property type="evidence" value="ECO:0007669"/>
    <property type="project" value="InterPro"/>
</dbReference>
<evidence type="ECO:0000313" key="4">
    <source>
        <dbReference type="Proteomes" id="UP000593560"/>
    </source>
</evidence>
<dbReference type="OrthoDB" id="2343925at2759"/>
<keyword evidence="2" id="KW-0812">Transmembrane</keyword>
<dbReference type="GO" id="GO:0016102">
    <property type="term" value="P:diterpenoid biosynthetic process"/>
    <property type="evidence" value="ECO:0007669"/>
    <property type="project" value="TreeGrafter"/>
</dbReference>
<keyword evidence="2" id="KW-0472">Membrane</keyword>
<dbReference type="GO" id="GO:0000287">
    <property type="term" value="F:magnesium ion binding"/>
    <property type="evidence" value="ECO:0007669"/>
    <property type="project" value="TreeGrafter"/>
</dbReference>
<keyword evidence="1" id="KW-0460">Magnesium</keyword>
<dbReference type="EMBL" id="JABFAD010000009">
    <property type="protein sequence ID" value="MBA0807840.1"/>
    <property type="molecule type" value="Genomic_DNA"/>
</dbReference>
<comment type="caution">
    <text evidence="3">The sequence shown here is derived from an EMBL/GenBank/DDBJ whole genome shotgun (WGS) entry which is preliminary data.</text>
</comment>
<feature type="transmembrane region" description="Helical" evidence="2">
    <location>
        <begin position="12"/>
        <end position="32"/>
    </location>
</feature>
<dbReference type="PANTHER" id="PTHR31739:SF25">
    <property type="entry name" value="(E,E)-GERANYLLINALOOL SYNTHASE"/>
    <property type="match status" value="1"/>
</dbReference>
<evidence type="ECO:0000256" key="1">
    <source>
        <dbReference type="ARBA" id="ARBA00022842"/>
    </source>
</evidence>
<keyword evidence="2" id="KW-1133">Transmembrane helix</keyword>
<dbReference type="InterPro" id="IPR050148">
    <property type="entry name" value="Terpene_synthase-like"/>
</dbReference>
<dbReference type="InterPro" id="IPR008949">
    <property type="entry name" value="Isoprenoid_synthase_dom_sf"/>
</dbReference>
<evidence type="ECO:0000256" key="2">
    <source>
        <dbReference type="SAM" id="Phobius"/>
    </source>
</evidence>
<evidence type="ECO:0008006" key="5">
    <source>
        <dbReference type="Google" id="ProtNLM"/>
    </source>
</evidence>
<sequence length="169" mass="19364">MGGFVPSMEEYLGNGAVSIALHTIVLPASYLLNPSLADYKIRAGEYQTVTKLAMLIPRLLNDIQSYQKEEQEGKLNYVLLYMKENPGTDIQDSTAYVREIIYKNWGEFLQHVLMDGLAEELPKSCKFLHLSCVKVFQMFFHSSNRYDSNTDMLQDIQKAIYIPLNIRSN</sequence>
<dbReference type="SUPFAM" id="SSF48576">
    <property type="entry name" value="Terpenoid synthases"/>
    <property type="match status" value="1"/>
</dbReference>
<dbReference type="Gene3D" id="1.10.600.10">
    <property type="entry name" value="Farnesyl Diphosphate Synthase"/>
    <property type="match status" value="1"/>
</dbReference>
<gene>
    <name evidence="3" type="ORF">Gohar_023617</name>
</gene>
<evidence type="ECO:0000313" key="3">
    <source>
        <dbReference type="EMBL" id="MBA0807840.1"/>
    </source>
</evidence>
<reference evidence="3 4" key="1">
    <citation type="journal article" date="2019" name="Genome Biol. Evol.">
        <title>Insights into the evolution of the New World diploid cottons (Gossypium, subgenus Houzingenia) based on genome sequencing.</title>
        <authorList>
            <person name="Grover C.E."/>
            <person name="Arick M.A. 2nd"/>
            <person name="Thrash A."/>
            <person name="Conover J.L."/>
            <person name="Sanders W.S."/>
            <person name="Peterson D.G."/>
            <person name="Frelichowski J.E."/>
            <person name="Scheffler J.A."/>
            <person name="Scheffler B.E."/>
            <person name="Wendel J.F."/>
        </authorList>
    </citation>
    <scope>NUCLEOTIDE SEQUENCE [LARGE SCALE GENOMIC DNA]</scope>
    <source>
        <strain evidence="3">0</strain>
        <tissue evidence="3">Leaf</tissue>
    </source>
</reference>
<dbReference type="AlphaFoldDB" id="A0A7J9HDG7"/>
<accession>A0A7J9HDG7</accession>
<dbReference type="PANTHER" id="PTHR31739">
    <property type="entry name" value="ENT-COPALYL DIPHOSPHATE SYNTHASE, CHLOROPLASTIC"/>
    <property type="match status" value="1"/>
</dbReference>